<dbReference type="Gene3D" id="3.30.565.10">
    <property type="entry name" value="Histidine kinase-like ATPase, C-terminal domain"/>
    <property type="match status" value="1"/>
</dbReference>
<dbReference type="EMBL" id="CP095474">
    <property type="protein sequence ID" value="URN15130.1"/>
    <property type="molecule type" value="Genomic_DNA"/>
</dbReference>
<dbReference type="GO" id="GO:0005524">
    <property type="term" value="F:ATP binding"/>
    <property type="evidence" value="ECO:0007669"/>
    <property type="project" value="UniProtKB-KW"/>
</dbReference>
<keyword evidence="1" id="KW-0808">Transferase</keyword>
<evidence type="ECO:0000313" key="5">
    <source>
        <dbReference type="Proteomes" id="UP001056383"/>
    </source>
</evidence>
<dbReference type="RefSeq" id="WP_078571967.1">
    <property type="nucleotide sequence ID" value="NZ_CP095474.1"/>
</dbReference>
<dbReference type="InterPro" id="IPR036890">
    <property type="entry name" value="HATPase_C_sf"/>
</dbReference>
<organism evidence="4 5">
    <name type="scientific">Streptomyces sudanensis</name>
    <dbReference type="NCBI Taxonomy" id="436397"/>
    <lineage>
        <taxon>Bacteria</taxon>
        <taxon>Bacillati</taxon>
        <taxon>Actinomycetota</taxon>
        <taxon>Actinomycetes</taxon>
        <taxon>Kitasatosporales</taxon>
        <taxon>Streptomycetaceae</taxon>
        <taxon>Streptomyces</taxon>
    </lineage>
</organism>
<evidence type="ECO:0000259" key="3">
    <source>
        <dbReference type="Pfam" id="PF13581"/>
    </source>
</evidence>
<evidence type="ECO:0000313" key="4">
    <source>
        <dbReference type="EMBL" id="URN15130.1"/>
    </source>
</evidence>
<name>A0ABY4TDS5_9ACTN</name>
<reference evidence="4" key="1">
    <citation type="submission" date="2022-04" db="EMBL/GenBank/DDBJ databases">
        <title>Systematic whole-genome sequencing reveals an unexpected diversity among actinomycetoma pathogens and provides insights into their antibacterial susceptibilities.</title>
        <authorList>
            <person name="Watson A.K."/>
            <person name="Kepplinger B."/>
            <person name="Bakhiet S.M."/>
            <person name="Mhmoud N.A."/>
            <person name="Chapman J."/>
            <person name="Allenby N."/>
            <person name="Mickiewicz K."/>
            <person name="Goodfellow M."/>
            <person name="Fahal A.H."/>
            <person name="Errington J."/>
        </authorList>
    </citation>
    <scope>NUCLEOTIDE SEQUENCE</scope>
    <source>
        <strain evidence="4">SD 504</strain>
    </source>
</reference>
<dbReference type="InterPro" id="IPR050267">
    <property type="entry name" value="Anti-sigma-factor_SerPK"/>
</dbReference>
<accession>A0ABY4TDS5</accession>
<dbReference type="CDD" id="cd16936">
    <property type="entry name" value="HATPase_RsbW-like"/>
    <property type="match status" value="1"/>
</dbReference>
<sequence length="143" mass="14926">MIGRIATRSSPQPPTTAAGPGFVVSFTPSERRVGHMRRITAAYLRHRGCAALTDDAVLVVSELVTNAVQHGKGEVGLRISASAGELCIEVSDGSTTPARLRSAGEDAEDGRGLLLVAALARTWGVSDDGTTTWCTLALPDGRL</sequence>
<proteinExistence type="predicted"/>
<keyword evidence="4" id="KW-0547">Nucleotide-binding</keyword>
<evidence type="ECO:0000256" key="1">
    <source>
        <dbReference type="ARBA" id="ARBA00022527"/>
    </source>
</evidence>
<gene>
    <name evidence="4" type="ORF">MW084_03310</name>
</gene>
<keyword evidence="1" id="KW-0418">Kinase</keyword>
<feature type="domain" description="Histidine kinase/HSP90-like ATPase" evidence="3">
    <location>
        <begin position="28"/>
        <end position="134"/>
    </location>
</feature>
<keyword evidence="1" id="KW-0723">Serine/threonine-protein kinase</keyword>
<dbReference type="InterPro" id="IPR003594">
    <property type="entry name" value="HATPase_dom"/>
</dbReference>
<keyword evidence="4" id="KW-0067">ATP-binding</keyword>
<dbReference type="PANTHER" id="PTHR35526:SF3">
    <property type="entry name" value="ANTI-SIGMA-F FACTOR RSBW"/>
    <property type="match status" value="1"/>
</dbReference>
<dbReference type="Proteomes" id="UP001056383">
    <property type="component" value="Chromosome"/>
</dbReference>
<dbReference type="Pfam" id="PF13581">
    <property type="entry name" value="HATPase_c_2"/>
    <property type="match status" value="1"/>
</dbReference>
<dbReference type="SUPFAM" id="SSF55874">
    <property type="entry name" value="ATPase domain of HSP90 chaperone/DNA topoisomerase II/histidine kinase"/>
    <property type="match status" value="1"/>
</dbReference>
<dbReference type="PANTHER" id="PTHR35526">
    <property type="entry name" value="ANTI-SIGMA-F FACTOR RSBW-RELATED"/>
    <property type="match status" value="1"/>
</dbReference>
<evidence type="ECO:0000256" key="2">
    <source>
        <dbReference type="SAM" id="MobiDB-lite"/>
    </source>
</evidence>
<protein>
    <submittedName>
        <fullName evidence="4">ATP-binding protein</fullName>
    </submittedName>
</protein>
<feature type="region of interest" description="Disordered" evidence="2">
    <location>
        <begin position="1"/>
        <end position="21"/>
    </location>
</feature>
<keyword evidence="5" id="KW-1185">Reference proteome</keyword>